<dbReference type="EMBL" id="CM039429">
    <property type="protein sequence ID" value="KAI4347444.1"/>
    <property type="molecule type" value="Genomic_DNA"/>
</dbReference>
<keyword evidence="2" id="KW-1185">Reference proteome</keyword>
<dbReference type="Proteomes" id="UP000828941">
    <property type="component" value="Chromosome 4"/>
</dbReference>
<reference evidence="1 2" key="1">
    <citation type="journal article" date="2022" name="DNA Res.">
        <title>Chromosomal-level genome assembly of the orchid tree Bauhinia variegata (Leguminosae; Cercidoideae) supports the allotetraploid origin hypothesis of Bauhinia.</title>
        <authorList>
            <person name="Zhong Y."/>
            <person name="Chen Y."/>
            <person name="Zheng D."/>
            <person name="Pang J."/>
            <person name="Liu Y."/>
            <person name="Luo S."/>
            <person name="Meng S."/>
            <person name="Qian L."/>
            <person name="Wei D."/>
            <person name="Dai S."/>
            <person name="Zhou R."/>
        </authorList>
    </citation>
    <scope>NUCLEOTIDE SEQUENCE [LARGE SCALE GENOMIC DNA]</scope>
    <source>
        <strain evidence="1">BV-YZ2020</strain>
    </source>
</reference>
<organism evidence="1 2">
    <name type="scientific">Bauhinia variegata</name>
    <name type="common">Purple orchid tree</name>
    <name type="synonym">Phanera variegata</name>
    <dbReference type="NCBI Taxonomy" id="167791"/>
    <lineage>
        <taxon>Eukaryota</taxon>
        <taxon>Viridiplantae</taxon>
        <taxon>Streptophyta</taxon>
        <taxon>Embryophyta</taxon>
        <taxon>Tracheophyta</taxon>
        <taxon>Spermatophyta</taxon>
        <taxon>Magnoliopsida</taxon>
        <taxon>eudicotyledons</taxon>
        <taxon>Gunneridae</taxon>
        <taxon>Pentapetalae</taxon>
        <taxon>rosids</taxon>
        <taxon>fabids</taxon>
        <taxon>Fabales</taxon>
        <taxon>Fabaceae</taxon>
        <taxon>Cercidoideae</taxon>
        <taxon>Cercideae</taxon>
        <taxon>Bauhiniinae</taxon>
        <taxon>Bauhinia</taxon>
    </lineage>
</organism>
<gene>
    <name evidence="1" type="ORF">L6164_008257</name>
</gene>
<evidence type="ECO:0000313" key="2">
    <source>
        <dbReference type="Proteomes" id="UP000828941"/>
    </source>
</evidence>
<sequence>MGNTFCIFCGCVQQSNVGVIERWGRFEKLAQPGFHFFNPFAGECLAGVLSTRVCSLDVRIETKTKDNVFVQLICSIQYRVIKENADDAFYELQNPQEQIQAYVFDVVRALVPRMNLDELFEQKGEVAKAVLDELEKVMGAYGYSIEHILMVDVIPDASVRTAMNEINAAQRMQLASVYKGEAEKVLQVKKAEAEAEAKYLGGVGVARQRQAITDGLRENILNFSHKVEGTSAKEVMDLIMITQYFDTIKDLGNSSKNTTVFIPHGPGHVRDIGEQIRNGLMEAASAQD</sequence>
<comment type="caution">
    <text evidence="1">The sequence shown here is derived from an EMBL/GenBank/DDBJ whole genome shotgun (WGS) entry which is preliminary data.</text>
</comment>
<protein>
    <submittedName>
        <fullName evidence="1">Uncharacterized protein</fullName>
    </submittedName>
</protein>
<proteinExistence type="predicted"/>
<evidence type="ECO:0000313" key="1">
    <source>
        <dbReference type="EMBL" id="KAI4347444.1"/>
    </source>
</evidence>
<accession>A0ACB9PF26</accession>
<name>A0ACB9PF26_BAUVA</name>